<evidence type="ECO:0000256" key="7">
    <source>
        <dbReference type="SAM" id="Phobius"/>
    </source>
</evidence>
<keyword evidence="10" id="KW-1185">Reference proteome</keyword>
<dbReference type="Proteomes" id="UP000681035">
    <property type="component" value="Chromosome"/>
</dbReference>
<evidence type="ECO:0000313" key="10">
    <source>
        <dbReference type="Proteomes" id="UP000681035"/>
    </source>
</evidence>
<dbReference type="RefSeq" id="WP_213541518.1">
    <property type="nucleotide sequence ID" value="NZ_AP023418.1"/>
</dbReference>
<reference evidence="9" key="1">
    <citation type="submission" date="2020-09" db="EMBL/GenBank/DDBJ databases">
        <title>New species isolated from human feces.</title>
        <authorList>
            <person name="Kitahara M."/>
            <person name="Shigeno Y."/>
            <person name="Shime M."/>
            <person name="Matsumoto Y."/>
            <person name="Nakamura S."/>
            <person name="Motooka D."/>
            <person name="Fukuoka S."/>
            <person name="Nishikawa H."/>
            <person name="Benno Y."/>
        </authorList>
    </citation>
    <scope>NUCLEOTIDE SEQUENCE</scope>
    <source>
        <strain evidence="9">MM50</strain>
    </source>
</reference>
<proteinExistence type="inferred from homology"/>
<dbReference type="PANTHER" id="PTHR34582:SF6">
    <property type="entry name" value="UPF0702 TRANSMEMBRANE PROTEIN YCAP"/>
    <property type="match status" value="1"/>
</dbReference>
<comment type="similarity">
    <text evidence="2">Belongs to the UPF0702 family.</text>
</comment>
<dbReference type="Pfam" id="PF04239">
    <property type="entry name" value="DUF421"/>
    <property type="match status" value="1"/>
</dbReference>
<feature type="transmembrane region" description="Helical" evidence="7">
    <location>
        <begin position="52"/>
        <end position="75"/>
    </location>
</feature>
<evidence type="ECO:0000256" key="3">
    <source>
        <dbReference type="ARBA" id="ARBA00022475"/>
    </source>
</evidence>
<protein>
    <recommendedName>
        <fullName evidence="8">YetF C-terminal domain-containing protein</fullName>
    </recommendedName>
</protein>
<dbReference type="Gene3D" id="3.30.240.20">
    <property type="entry name" value="bsu07140 like domains"/>
    <property type="match status" value="2"/>
</dbReference>
<evidence type="ECO:0000259" key="8">
    <source>
        <dbReference type="Pfam" id="PF04239"/>
    </source>
</evidence>
<evidence type="ECO:0000256" key="2">
    <source>
        <dbReference type="ARBA" id="ARBA00006448"/>
    </source>
</evidence>
<keyword evidence="5 7" id="KW-1133">Transmembrane helix</keyword>
<keyword evidence="3" id="KW-1003">Cell membrane</keyword>
<dbReference type="AlphaFoldDB" id="A0A810Q4G2"/>
<dbReference type="GO" id="GO:0005886">
    <property type="term" value="C:plasma membrane"/>
    <property type="evidence" value="ECO:0007669"/>
    <property type="project" value="UniProtKB-SubCell"/>
</dbReference>
<dbReference type="KEGG" id="vcop:MM50RIKEN_03590"/>
<organism evidence="9 10">
    <name type="scientific">Vescimonas coprocola</name>
    <dbReference type="NCBI Taxonomy" id="2714355"/>
    <lineage>
        <taxon>Bacteria</taxon>
        <taxon>Bacillati</taxon>
        <taxon>Bacillota</taxon>
        <taxon>Clostridia</taxon>
        <taxon>Eubacteriales</taxon>
        <taxon>Oscillospiraceae</taxon>
        <taxon>Vescimonas</taxon>
    </lineage>
</organism>
<evidence type="ECO:0000256" key="1">
    <source>
        <dbReference type="ARBA" id="ARBA00004651"/>
    </source>
</evidence>
<feature type="domain" description="YetF C-terminal" evidence="8">
    <location>
        <begin position="79"/>
        <end position="212"/>
    </location>
</feature>
<evidence type="ECO:0000313" key="9">
    <source>
        <dbReference type="EMBL" id="BCK80596.1"/>
    </source>
</evidence>
<dbReference type="InterPro" id="IPR023090">
    <property type="entry name" value="UPF0702_alpha/beta_dom_sf"/>
</dbReference>
<dbReference type="InterPro" id="IPR007353">
    <property type="entry name" value="DUF421"/>
</dbReference>
<dbReference type="EMBL" id="AP023418">
    <property type="protein sequence ID" value="BCK80596.1"/>
    <property type="molecule type" value="Genomic_DNA"/>
</dbReference>
<dbReference type="PANTHER" id="PTHR34582">
    <property type="entry name" value="UPF0702 TRANSMEMBRANE PROTEIN YCAP"/>
    <property type="match status" value="1"/>
</dbReference>
<comment type="subcellular location">
    <subcellularLocation>
        <location evidence="1">Cell membrane</location>
        <topology evidence="1">Multi-pass membrane protein</topology>
    </subcellularLocation>
</comment>
<gene>
    <name evidence="9" type="ORF">MM50RIKEN_03590</name>
</gene>
<accession>A0A810Q4G2</accession>
<sequence length="227" mass="25039">MATAFFRTVILYLLLIAGLRITGKRQIGELEPIELVLTMLLSDLASVPMQDFGIPLVNGIVPIVTLLSLSMLLSYGSLRSVRFRTLLCGEPTLIIRSGHILQDAMRRNRLTVDELLEALRGQGISDLQEVKYAVLETSGQLSVLPRADCQPVTPRQLSLQPEDPQTLPTVVISDGRLLRRSMERLGLDDGWLQARLRDAGVRSPREVFLLSVDEAGSVVCLPKEGKA</sequence>
<name>A0A810Q4G2_9FIRM</name>
<evidence type="ECO:0000256" key="5">
    <source>
        <dbReference type="ARBA" id="ARBA00022989"/>
    </source>
</evidence>
<keyword evidence="6 7" id="KW-0472">Membrane</keyword>
<evidence type="ECO:0000256" key="4">
    <source>
        <dbReference type="ARBA" id="ARBA00022692"/>
    </source>
</evidence>
<keyword evidence="4 7" id="KW-0812">Transmembrane</keyword>
<evidence type="ECO:0000256" key="6">
    <source>
        <dbReference type="ARBA" id="ARBA00023136"/>
    </source>
</evidence>